<accession>A0ABT9GQ06</accession>
<dbReference type="Pfam" id="PF03703">
    <property type="entry name" value="bPH_2"/>
    <property type="match status" value="1"/>
</dbReference>
<protein>
    <submittedName>
        <fullName evidence="3">PH domain-containing protein</fullName>
    </submittedName>
</protein>
<name>A0ABT9GQ06_9GAMM</name>
<comment type="caution">
    <text evidence="3">The sequence shown here is derived from an EMBL/GenBank/DDBJ whole genome shotgun (WGS) entry which is preliminary data.</text>
</comment>
<dbReference type="PANTHER" id="PTHR34473">
    <property type="entry name" value="UPF0699 TRANSMEMBRANE PROTEIN YDBS"/>
    <property type="match status" value="1"/>
</dbReference>
<feature type="domain" description="YdbS-like PH" evidence="2">
    <location>
        <begin position="100"/>
        <end position="175"/>
    </location>
</feature>
<feature type="transmembrane region" description="Helical" evidence="1">
    <location>
        <begin position="39"/>
        <end position="61"/>
    </location>
</feature>
<keyword evidence="4" id="KW-1185">Reference proteome</keyword>
<dbReference type="Proteomes" id="UP001236258">
    <property type="component" value="Unassembled WGS sequence"/>
</dbReference>
<dbReference type="RefSeq" id="WP_305945161.1">
    <property type="nucleotide sequence ID" value="NZ_JAUZVY010000003.1"/>
</dbReference>
<feature type="transmembrane region" description="Helical" evidence="1">
    <location>
        <begin position="73"/>
        <end position="96"/>
    </location>
</feature>
<dbReference type="InterPro" id="IPR005182">
    <property type="entry name" value="YdbS-like_PH"/>
</dbReference>
<gene>
    <name evidence="3" type="ORF">Q3O59_08415</name>
</gene>
<sequence length="185" mass="21149">MDTGASDPTAFHNEPLHPSLLPDLQQLEWQPLSPRYSQLAFWLNNATTLLLLLVTLAYWLQPFWQPSEANHQLLLGLAGLLIAGSLWVTLYCRLAFPRKRYALREHDLSFRSGLLFEKSVTQPILRIQHIELKRGPIERKAGLATLQVFSAGGALHTFEIPGLPLMEAKKIRQFILQHKDNRQHD</sequence>
<reference evidence="3 4" key="1">
    <citation type="submission" date="2023-08" db="EMBL/GenBank/DDBJ databases">
        <authorList>
            <person name="Joshi A."/>
            <person name="Thite S."/>
        </authorList>
    </citation>
    <scope>NUCLEOTIDE SEQUENCE [LARGE SCALE GENOMIC DNA]</scope>
    <source>
        <strain evidence="3 4">1E1</strain>
    </source>
</reference>
<organism evidence="3 4">
    <name type="scientific">Alkalimonas delamerensis</name>
    <dbReference type="NCBI Taxonomy" id="265981"/>
    <lineage>
        <taxon>Bacteria</taxon>
        <taxon>Pseudomonadati</taxon>
        <taxon>Pseudomonadota</taxon>
        <taxon>Gammaproteobacteria</taxon>
        <taxon>Alkalimonas</taxon>
    </lineage>
</organism>
<dbReference type="EMBL" id="JAUZVY010000003">
    <property type="protein sequence ID" value="MDP4529052.1"/>
    <property type="molecule type" value="Genomic_DNA"/>
</dbReference>
<evidence type="ECO:0000256" key="1">
    <source>
        <dbReference type="SAM" id="Phobius"/>
    </source>
</evidence>
<proteinExistence type="predicted"/>
<evidence type="ECO:0000259" key="2">
    <source>
        <dbReference type="Pfam" id="PF03703"/>
    </source>
</evidence>
<keyword evidence="1" id="KW-0472">Membrane</keyword>
<keyword evidence="1" id="KW-0812">Transmembrane</keyword>
<keyword evidence="1" id="KW-1133">Transmembrane helix</keyword>
<evidence type="ECO:0000313" key="3">
    <source>
        <dbReference type="EMBL" id="MDP4529052.1"/>
    </source>
</evidence>
<dbReference type="PANTHER" id="PTHR34473:SF3">
    <property type="entry name" value="TRANSMEMBRANE PROTEIN-RELATED"/>
    <property type="match status" value="1"/>
</dbReference>
<evidence type="ECO:0000313" key="4">
    <source>
        <dbReference type="Proteomes" id="UP001236258"/>
    </source>
</evidence>